<dbReference type="InterPro" id="IPR006433">
    <property type="entry name" value="Prohead_protease"/>
</dbReference>
<evidence type="ECO:0000313" key="6">
    <source>
        <dbReference type="Proteomes" id="UP000003560"/>
    </source>
</evidence>
<protein>
    <submittedName>
        <fullName evidence="5">Phage prohead protease, HK97 family</fullName>
        <ecNumber evidence="5">3.4.-.-</ecNumber>
    </submittedName>
</protein>
<keyword evidence="1" id="KW-1188">Viral release from host cell</keyword>
<dbReference type="AlphaFoldDB" id="B6GDI3"/>
<organism evidence="5 6">
    <name type="scientific">Collinsella stercoris DSM 13279</name>
    <dbReference type="NCBI Taxonomy" id="445975"/>
    <lineage>
        <taxon>Bacteria</taxon>
        <taxon>Bacillati</taxon>
        <taxon>Actinomycetota</taxon>
        <taxon>Coriobacteriia</taxon>
        <taxon>Coriobacteriales</taxon>
        <taxon>Coriobacteriaceae</taxon>
        <taxon>Collinsella</taxon>
    </lineage>
</organism>
<evidence type="ECO:0000259" key="4">
    <source>
        <dbReference type="Pfam" id="PF04586"/>
    </source>
</evidence>
<gene>
    <name evidence="5" type="ORF">COLSTE_02163</name>
</gene>
<dbReference type="InterPro" id="IPR054613">
    <property type="entry name" value="Peptidase_S78_dom"/>
</dbReference>
<reference evidence="5 6" key="2">
    <citation type="submission" date="2008-10" db="EMBL/GenBank/DDBJ databases">
        <authorList>
            <person name="Fulton L."/>
            <person name="Clifton S."/>
            <person name="Fulton B."/>
            <person name="Xu J."/>
            <person name="Minx P."/>
            <person name="Pepin K.H."/>
            <person name="Johnson M."/>
            <person name="Thiruvilangam P."/>
            <person name="Bhonagiri V."/>
            <person name="Nash W.E."/>
            <person name="Mardis E.R."/>
            <person name="Wilson R.K."/>
        </authorList>
    </citation>
    <scope>NUCLEOTIDE SEQUENCE [LARGE SCALE GENOMIC DNA]</scope>
    <source>
        <strain evidence="5 6">DSM 13279</strain>
    </source>
</reference>
<evidence type="ECO:0000256" key="1">
    <source>
        <dbReference type="ARBA" id="ARBA00022612"/>
    </source>
</evidence>
<evidence type="ECO:0000313" key="5">
    <source>
        <dbReference type="EMBL" id="EEA89622.1"/>
    </source>
</evidence>
<keyword evidence="6" id="KW-1185">Reference proteome</keyword>
<dbReference type="eggNOG" id="COG3740">
    <property type="taxonomic scope" value="Bacteria"/>
</dbReference>
<dbReference type="Pfam" id="PF04586">
    <property type="entry name" value="Peptidase_S78"/>
    <property type="match status" value="1"/>
</dbReference>
<dbReference type="STRING" id="445975.COLSTE_02163"/>
<dbReference type="HOGENOM" id="CLU_097078_0_0_11"/>
<dbReference type="GO" id="GO:0006508">
    <property type="term" value="P:proteolysis"/>
    <property type="evidence" value="ECO:0007669"/>
    <property type="project" value="UniProtKB-KW"/>
</dbReference>
<evidence type="ECO:0000256" key="2">
    <source>
        <dbReference type="ARBA" id="ARBA00022670"/>
    </source>
</evidence>
<feature type="domain" description="Prohead serine protease" evidence="4">
    <location>
        <begin position="35"/>
        <end position="178"/>
    </location>
</feature>
<accession>B6GDI3</accession>
<dbReference type="EC" id="3.4.-.-" evidence="5"/>
<name>B6GDI3_9ACTN</name>
<dbReference type="EMBL" id="ABXJ01000128">
    <property type="protein sequence ID" value="EEA89622.1"/>
    <property type="molecule type" value="Genomic_DNA"/>
</dbReference>
<dbReference type="GO" id="GO:0008233">
    <property type="term" value="F:peptidase activity"/>
    <property type="evidence" value="ECO:0007669"/>
    <property type="project" value="UniProtKB-KW"/>
</dbReference>
<evidence type="ECO:0000256" key="3">
    <source>
        <dbReference type="ARBA" id="ARBA00022801"/>
    </source>
</evidence>
<reference evidence="5 6" key="1">
    <citation type="submission" date="2008-10" db="EMBL/GenBank/DDBJ databases">
        <title>Draft genome sequence of Collinsella stercoris (DSM 13279).</title>
        <authorList>
            <person name="Sudarsanam P."/>
            <person name="Ley R."/>
            <person name="Guruge J."/>
            <person name="Turnbaugh P.J."/>
            <person name="Mahowald M."/>
            <person name="Liep D."/>
            <person name="Gordon J."/>
        </authorList>
    </citation>
    <scope>NUCLEOTIDE SEQUENCE [LARGE SCALE GENOMIC DNA]</scope>
    <source>
        <strain evidence="5 6">DSM 13279</strain>
    </source>
</reference>
<keyword evidence="2 5" id="KW-0645">Protease</keyword>
<comment type="caution">
    <text evidence="5">The sequence shown here is derived from an EMBL/GenBank/DDBJ whole genome shotgun (WGS) entry which is preliminary data.</text>
</comment>
<proteinExistence type="predicted"/>
<dbReference type="Proteomes" id="UP000003560">
    <property type="component" value="Unassembled WGS sequence"/>
</dbReference>
<keyword evidence="3 5" id="KW-0378">Hydrolase</keyword>
<dbReference type="NCBIfam" id="TIGR01543">
    <property type="entry name" value="proheadase_HK97"/>
    <property type="match status" value="1"/>
</dbReference>
<sequence length="215" mass="24237">MKMPAKPNERQYRSLSVPLVARAEPDDVSAEKRIDSEFYVEGYASTFNDPYVLFEDYDGFEYTEVISPDAFRDADMSDVIMQFDHTGKVFARISNGTLIVEPDEHGLFIAADLSRSQAARDLYEEIQSGLITRMSWAFTVAADEYDRETHTTTITRVKKVFDVSAVSLPADPNTEISARNLLDGEIEQSRKELARRNRALAIARATLAIAKSRKV</sequence>